<proteinExistence type="predicted"/>
<evidence type="ECO:0000313" key="2">
    <source>
        <dbReference type="EMBL" id="BBX17873.1"/>
    </source>
</evidence>
<feature type="transmembrane region" description="Helical" evidence="1">
    <location>
        <begin position="12"/>
        <end position="31"/>
    </location>
</feature>
<keyword evidence="1" id="KW-1133">Transmembrane helix</keyword>
<dbReference type="AlphaFoldDB" id="A0A7I7K1E2"/>
<accession>A0A7I7K1E2</accession>
<dbReference type="EMBL" id="AP022563">
    <property type="protein sequence ID" value="BBX17873.1"/>
    <property type="molecule type" value="Genomic_DNA"/>
</dbReference>
<keyword evidence="1" id="KW-0812">Transmembrane</keyword>
<name>A0A7I7K1E2_9MYCO</name>
<dbReference type="Proteomes" id="UP000467006">
    <property type="component" value="Chromosome"/>
</dbReference>
<evidence type="ECO:0000256" key="1">
    <source>
        <dbReference type="SAM" id="Phobius"/>
    </source>
</evidence>
<keyword evidence="3" id="KW-1185">Reference proteome</keyword>
<keyword evidence="1" id="KW-0472">Membrane</keyword>
<gene>
    <name evidence="2" type="ORF">MDUV_27330</name>
</gene>
<evidence type="ECO:0000313" key="3">
    <source>
        <dbReference type="Proteomes" id="UP000467006"/>
    </source>
</evidence>
<feature type="transmembrane region" description="Helical" evidence="1">
    <location>
        <begin position="37"/>
        <end position="57"/>
    </location>
</feature>
<sequence>MIPATVRQARWLLVGGVLMAVLGVLRLVGFINHGGLVYLVMAALFLMLAVLSVVAGVTRIRRGDPDA</sequence>
<protein>
    <submittedName>
        <fullName evidence="2">Uncharacterized protein</fullName>
    </submittedName>
</protein>
<organism evidence="2 3">
    <name type="scientific">Mycolicibacterium duvalii</name>
    <dbReference type="NCBI Taxonomy" id="39688"/>
    <lineage>
        <taxon>Bacteria</taxon>
        <taxon>Bacillati</taxon>
        <taxon>Actinomycetota</taxon>
        <taxon>Actinomycetes</taxon>
        <taxon>Mycobacteriales</taxon>
        <taxon>Mycobacteriaceae</taxon>
        <taxon>Mycolicibacterium</taxon>
    </lineage>
</organism>
<dbReference type="KEGG" id="mdu:MDUV_27330"/>
<reference evidence="2 3" key="1">
    <citation type="journal article" date="2019" name="Emerg. Microbes Infect.">
        <title>Comprehensive subspecies identification of 175 nontuberculous mycobacteria species based on 7547 genomic profiles.</title>
        <authorList>
            <person name="Matsumoto Y."/>
            <person name="Kinjo T."/>
            <person name="Motooka D."/>
            <person name="Nabeya D."/>
            <person name="Jung N."/>
            <person name="Uechi K."/>
            <person name="Horii T."/>
            <person name="Iida T."/>
            <person name="Fujita J."/>
            <person name="Nakamura S."/>
        </authorList>
    </citation>
    <scope>NUCLEOTIDE SEQUENCE [LARGE SCALE GENOMIC DNA]</scope>
    <source>
        <strain evidence="2 3">JCM 6396</strain>
    </source>
</reference>